<dbReference type="PANTHER" id="PTHR36966:SF1">
    <property type="entry name" value="REP-ASSOCIATED TYROSINE TRANSPOSASE"/>
    <property type="match status" value="1"/>
</dbReference>
<reference evidence="2 3" key="1">
    <citation type="submission" date="2020-08" db="EMBL/GenBank/DDBJ databases">
        <title>Dyella sp. G9 isolated from forest soil.</title>
        <authorList>
            <person name="Fu J."/>
            <person name="Qiu L."/>
        </authorList>
    </citation>
    <scope>NUCLEOTIDE SEQUENCE [LARGE SCALE GENOMIC DNA]</scope>
    <source>
        <strain evidence="2 3">G9</strain>
    </source>
</reference>
<dbReference type="AlphaFoldDB" id="A0A7G8Q0V2"/>
<dbReference type="EMBL" id="CP060412">
    <property type="protein sequence ID" value="QNK00410.1"/>
    <property type="molecule type" value="Genomic_DNA"/>
</dbReference>
<protein>
    <submittedName>
        <fullName evidence="2">Transposase</fullName>
    </submittedName>
</protein>
<dbReference type="SUPFAM" id="SSF143422">
    <property type="entry name" value="Transposase IS200-like"/>
    <property type="match status" value="1"/>
</dbReference>
<dbReference type="SMART" id="SM01321">
    <property type="entry name" value="Y1_Tnp"/>
    <property type="match status" value="1"/>
</dbReference>
<evidence type="ECO:0000259" key="1">
    <source>
        <dbReference type="SMART" id="SM01321"/>
    </source>
</evidence>
<feature type="domain" description="Transposase IS200-like" evidence="1">
    <location>
        <begin position="9"/>
        <end position="128"/>
    </location>
</feature>
<dbReference type="InterPro" id="IPR002686">
    <property type="entry name" value="Transposase_17"/>
</dbReference>
<dbReference type="NCBIfam" id="NF047646">
    <property type="entry name" value="REP_Tyr_transpos"/>
    <property type="match status" value="1"/>
</dbReference>
<dbReference type="GO" id="GO:0004803">
    <property type="term" value="F:transposase activity"/>
    <property type="evidence" value="ECO:0007669"/>
    <property type="project" value="InterPro"/>
</dbReference>
<dbReference type="PANTHER" id="PTHR36966">
    <property type="entry name" value="REP-ASSOCIATED TYROSINE TRANSPOSASE"/>
    <property type="match status" value="1"/>
</dbReference>
<accession>A0A7G8Q0V2</accession>
<gene>
    <name evidence="2" type="ORF">H8F01_15025</name>
</gene>
<evidence type="ECO:0000313" key="2">
    <source>
        <dbReference type="EMBL" id="QNK00410.1"/>
    </source>
</evidence>
<name>A0A7G8Q0V2_9GAMM</name>
<dbReference type="InterPro" id="IPR052715">
    <property type="entry name" value="RAYT_transposase"/>
</dbReference>
<dbReference type="GO" id="GO:0043565">
    <property type="term" value="F:sequence-specific DNA binding"/>
    <property type="evidence" value="ECO:0007669"/>
    <property type="project" value="TreeGrafter"/>
</dbReference>
<dbReference type="KEGG" id="dtl:H8F01_15025"/>
<evidence type="ECO:0000313" key="3">
    <source>
        <dbReference type="Proteomes" id="UP000515873"/>
    </source>
</evidence>
<dbReference type="Gene3D" id="3.30.70.1290">
    <property type="entry name" value="Transposase IS200-like"/>
    <property type="match status" value="1"/>
</dbReference>
<organism evidence="2 3">
    <name type="scientific">Dyella telluris</name>
    <dbReference type="NCBI Taxonomy" id="2763498"/>
    <lineage>
        <taxon>Bacteria</taxon>
        <taxon>Pseudomonadati</taxon>
        <taxon>Pseudomonadota</taxon>
        <taxon>Gammaproteobacteria</taxon>
        <taxon>Lysobacterales</taxon>
        <taxon>Rhodanobacteraceae</taxon>
        <taxon>Dyella</taxon>
    </lineage>
</organism>
<dbReference type="GO" id="GO:0006313">
    <property type="term" value="P:DNA transposition"/>
    <property type="evidence" value="ECO:0007669"/>
    <property type="project" value="InterPro"/>
</dbReference>
<proteinExistence type="predicted"/>
<dbReference type="InterPro" id="IPR036515">
    <property type="entry name" value="Transposase_17_sf"/>
</dbReference>
<keyword evidence="3" id="KW-1185">Reference proteome</keyword>
<sequence length="171" mass="19953">MVNYRRARMKGGTYFFTVALNDRRADTLVSHIGALRHALHLTQLRRPFRIDAMVVLPEHLHAIWSLPEGDADYSGRWRMCKSLFVRQLAKLGVRATADGTSLWQARFWEHLIRDEADFTAHVNYIHYNPVKHGHVRRVRDWPWSSFHLYVRDGRLPVDWASSGETTGQFGE</sequence>
<dbReference type="Proteomes" id="UP000515873">
    <property type="component" value="Chromosome"/>
</dbReference>
<dbReference type="RefSeq" id="WP_187055888.1">
    <property type="nucleotide sequence ID" value="NZ_CP060412.1"/>
</dbReference>